<dbReference type="EMBL" id="FNVU01000004">
    <property type="protein sequence ID" value="SEG29895.1"/>
    <property type="molecule type" value="Genomic_DNA"/>
</dbReference>
<name>A0A1H5Z2N6_9ACTN</name>
<dbReference type="InterPro" id="IPR038578">
    <property type="entry name" value="GT29-like_sf"/>
</dbReference>
<accession>A0A1H5Z2N6</accession>
<dbReference type="InterPro" id="IPR011990">
    <property type="entry name" value="TPR-like_helical_dom_sf"/>
</dbReference>
<protein>
    <recommendedName>
        <fullName evidence="3">Glycosyltransferase family 29 (Sialyltransferase)</fullName>
    </recommendedName>
</protein>
<dbReference type="SUPFAM" id="SSF48452">
    <property type="entry name" value="TPR-like"/>
    <property type="match status" value="1"/>
</dbReference>
<evidence type="ECO:0008006" key="3">
    <source>
        <dbReference type="Google" id="ProtNLM"/>
    </source>
</evidence>
<evidence type="ECO:0000313" key="1">
    <source>
        <dbReference type="EMBL" id="SEG29895.1"/>
    </source>
</evidence>
<sequence length="416" mass="44888">MTPVNVPDCLAACARLCGSLTAVRGGRYPELADLLVLLPSPEDLGPDTVIGPAVSDELLDALLAAGEKAVATDDAGRRLALTITRTVLPLRGNSRPAWRLRAQALEALGELADALLAYERCVELAGFDGHARSRVTALRTALPEQRELAALLPPDTTGTSGGNPVQALESAALRHIDERLASAGTGDPAALSRVIALYADQRRHRLRPPIADPTYGGTGWLGLGEFRNRIADRSICLVANSGTVRDGSLGELIDSYDVVVRFTSYVIDPAATGSRTDIHVTGHRKVFNWDRPVTTRLVLGDNAAAWRTDVRARLVPGAQRHTCEESLRAPVRGIGRLGKDAWPHPLTCSFEVMWLIDFLDVSPRLDLIGFDFHRTGPYRLPDAMSIPAASAEANTSQKEWVMQRAQNVDGAVISLR</sequence>
<dbReference type="Proteomes" id="UP000236754">
    <property type="component" value="Unassembled WGS sequence"/>
</dbReference>
<keyword evidence="2" id="KW-1185">Reference proteome</keyword>
<dbReference type="Gene3D" id="3.90.1480.20">
    <property type="entry name" value="Glycosyl transferase family 29"/>
    <property type="match status" value="1"/>
</dbReference>
<proteinExistence type="predicted"/>
<dbReference type="AlphaFoldDB" id="A0A1H5Z2N6"/>
<reference evidence="1 2" key="1">
    <citation type="submission" date="2016-10" db="EMBL/GenBank/DDBJ databases">
        <authorList>
            <person name="de Groot N.N."/>
        </authorList>
    </citation>
    <scope>NUCLEOTIDE SEQUENCE [LARGE SCALE GENOMIC DNA]</scope>
    <source>
        <strain evidence="1 2">CGMCC 4.2023</strain>
    </source>
</reference>
<evidence type="ECO:0000313" key="2">
    <source>
        <dbReference type="Proteomes" id="UP000236754"/>
    </source>
</evidence>
<organism evidence="1 2">
    <name type="scientific">Actinacidiphila yanglinensis</name>
    <dbReference type="NCBI Taxonomy" id="310779"/>
    <lineage>
        <taxon>Bacteria</taxon>
        <taxon>Bacillati</taxon>
        <taxon>Actinomycetota</taxon>
        <taxon>Actinomycetes</taxon>
        <taxon>Kitasatosporales</taxon>
        <taxon>Streptomycetaceae</taxon>
        <taxon>Actinacidiphila</taxon>
    </lineage>
</organism>
<gene>
    <name evidence="1" type="ORF">SAMN05216223_104247</name>
</gene>